<name>A0ABV2I6Y6_9HYPH</name>
<dbReference type="CDD" id="cd01038">
    <property type="entry name" value="Endonuclease_DUF559"/>
    <property type="match status" value="1"/>
</dbReference>
<dbReference type="EMBL" id="JBEPLY010000002">
    <property type="protein sequence ID" value="MET3598675.1"/>
    <property type="molecule type" value="Genomic_DNA"/>
</dbReference>
<evidence type="ECO:0000256" key="1">
    <source>
        <dbReference type="SAM" id="MobiDB-lite"/>
    </source>
</evidence>
<feature type="domain" description="DUF559" evidence="2">
    <location>
        <begin position="14"/>
        <end position="118"/>
    </location>
</feature>
<dbReference type="GO" id="GO:0004519">
    <property type="term" value="F:endonuclease activity"/>
    <property type="evidence" value="ECO:0007669"/>
    <property type="project" value="UniProtKB-KW"/>
</dbReference>
<reference evidence="3 4" key="1">
    <citation type="submission" date="2024-06" db="EMBL/GenBank/DDBJ databases">
        <title>Genomic Encyclopedia of Type Strains, Phase IV (KMG-IV): sequencing the most valuable type-strain genomes for metagenomic binning, comparative biology and taxonomic classification.</title>
        <authorList>
            <person name="Goeker M."/>
        </authorList>
    </citation>
    <scope>NUCLEOTIDE SEQUENCE [LARGE SCALE GENOMIC DNA]</scope>
    <source>
        <strain evidence="3 4">DSM 28102</strain>
    </source>
</reference>
<organism evidence="3 4">
    <name type="scientific">Martelella mangrovi</name>
    <dbReference type="NCBI Taxonomy" id="1397477"/>
    <lineage>
        <taxon>Bacteria</taxon>
        <taxon>Pseudomonadati</taxon>
        <taxon>Pseudomonadota</taxon>
        <taxon>Alphaproteobacteria</taxon>
        <taxon>Hyphomicrobiales</taxon>
        <taxon>Aurantimonadaceae</taxon>
        <taxon>Martelella</taxon>
    </lineage>
</organism>
<keyword evidence="3" id="KW-0255">Endonuclease</keyword>
<dbReference type="InterPro" id="IPR047216">
    <property type="entry name" value="Endonuclease_DUF559_bact"/>
</dbReference>
<dbReference type="Gene3D" id="3.40.960.10">
    <property type="entry name" value="VSR Endonuclease"/>
    <property type="match status" value="1"/>
</dbReference>
<dbReference type="Proteomes" id="UP001549164">
    <property type="component" value="Unassembled WGS sequence"/>
</dbReference>
<evidence type="ECO:0000313" key="4">
    <source>
        <dbReference type="Proteomes" id="UP001549164"/>
    </source>
</evidence>
<keyword evidence="3" id="KW-0540">Nuclease</keyword>
<dbReference type="SUPFAM" id="SSF52980">
    <property type="entry name" value="Restriction endonuclease-like"/>
    <property type="match status" value="1"/>
</dbReference>
<dbReference type="InterPro" id="IPR007569">
    <property type="entry name" value="DUF559"/>
</dbReference>
<keyword evidence="4" id="KW-1185">Reference proteome</keyword>
<gene>
    <name evidence="3" type="ORF">ABID12_000602</name>
</gene>
<evidence type="ECO:0000259" key="2">
    <source>
        <dbReference type="Pfam" id="PF04480"/>
    </source>
</evidence>
<keyword evidence="3" id="KW-0378">Hydrolase</keyword>
<comment type="caution">
    <text evidence="3">The sequence shown here is derived from an EMBL/GenBank/DDBJ whole genome shotgun (WGS) entry which is preliminary data.</text>
</comment>
<accession>A0ABV2I6Y6</accession>
<feature type="region of interest" description="Disordered" evidence="1">
    <location>
        <begin position="1"/>
        <end position="21"/>
    </location>
</feature>
<sequence>MAKGRMRGLMPSTHTQFARSLRRNETDAEKVLWREIRNRNLNGFKFVRQYPVGPYFADFACREKTLVVELDGAQHAENMRDAERTRYINNAGFSVIRFWNEEVLRERNDVLETIVAILENRLTEACNTTRFSPATEQVQ</sequence>
<proteinExistence type="predicted"/>
<protein>
    <submittedName>
        <fullName evidence="3">Very-short-patch-repair endonuclease</fullName>
    </submittedName>
</protein>
<dbReference type="Pfam" id="PF04480">
    <property type="entry name" value="DUF559"/>
    <property type="match status" value="1"/>
</dbReference>
<dbReference type="PANTHER" id="PTHR38590:SF1">
    <property type="entry name" value="BLL0828 PROTEIN"/>
    <property type="match status" value="1"/>
</dbReference>
<evidence type="ECO:0000313" key="3">
    <source>
        <dbReference type="EMBL" id="MET3598675.1"/>
    </source>
</evidence>
<dbReference type="InterPro" id="IPR011335">
    <property type="entry name" value="Restrct_endonuc-II-like"/>
</dbReference>
<dbReference type="PANTHER" id="PTHR38590">
    <property type="entry name" value="BLL0828 PROTEIN"/>
    <property type="match status" value="1"/>
</dbReference>